<keyword evidence="1" id="KW-0805">Transcription regulation</keyword>
<comment type="caution">
    <text evidence="5">The sequence shown here is derived from an EMBL/GenBank/DDBJ whole genome shotgun (WGS) entry which is preliminary data.</text>
</comment>
<gene>
    <name evidence="5" type="ORF">DYBT9275_05310</name>
</gene>
<dbReference type="PROSITE" id="PS01124">
    <property type="entry name" value="HTH_ARAC_FAMILY_2"/>
    <property type="match status" value="1"/>
</dbReference>
<dbReference type="PANTHER" id="PTHR43280">
    <property type="entry name" value="ARAC-FAMILY TRANSCRIPTIONAL REGULATOR"/>
    <property type="match status" value="1"/>
</dbReference>
<sequence>MPVDCLYPIRYADCKQMQWSTGMIIRQRVVTYDFLIELFESRVNEDLQIEVVFNKPCVVFYYGFSGTVICENKESGGLFTLQQGQAGAINVPPGKYHLLIRSGWSTGLLYIFDNKYLDSVLQMAPFDFRAVGLFGIGSSDCYRFPFFMIDSIAQIMMMLQNINPEQRSLSLKMSLFELLKRYGEQLARYKNKPAGEALERVVTVKNFIEAQLTNGPLPTVFEISQQFNIHPDALNRSFKNTFGVSLKKYINQTKMHLAFQLLSQDKMSVQKVSEQTGYGSPFSFSIQFKLYYGFSPNRLIAK</sequence>
<keyword evidence="3" id="KW-0804">Transcription</keyword>
<accession>A0A916JH69</accession>
<keyword evidence="2" id="KW-0238">DNA-binding</keyword>
<dbReference type="SUPFAM" id="SSF46689">
    <property type="entry name" value="Homeodomain-like"/>
    <property type="match status" value="1"/>
</dbReference>
<organism evidence="5 6">
    <name type="scientific">Dyadobacter helix</name>
    <dbReference type="NCBI Taxonomy" id="2822344"/>
    <lineage>
        <taxon>Bacteria</taxon>
        <taxon>Pseudomonadati</taxon>
        <taxon>Bacteroidota</taxon>
        <taxon>Cytophagia</taxon>
        <taxon>Cytophagales</taxon>
        <taxon>Spirosomataceae</taxon>
        <taxon>Dyadobacter</taxon>
    </lineage>
</organism>
<keyword evidence="6" id="KW-1185">Reference proteome</keyword>
<dbReference type="GO" id="GO:0003700">
    <property type="term" value="F:DNA-binding transcription factor activity"/>
    <property type="evidence" value="ECO:0007669"/>
    <property type="project" value="InterPro"/>
</dbReference>
<reference evidence="5" key="1">
    <citation type="submission" date="2021-04" db="EMBL/GenBank/DDBJ databases">
        <authorList>
            <person name="Rodrigo-Torres L."/>
            <person name="Arahal R. D."/>
            <person name="Lucena T."/>
        </authorList>
    </citation>
    <scope>NUCLEOTIDE SEQUENCE</scope>
    <source>
        <strain evidence="5">CECT 9275</strain>
    </source>
</reference>
<proteinExistence type="predicted"/>
<dbReference type="InterPro" id="IPR018060">
    <property type="entry name" value="HTH_AraC"/>
</dbReference>
<dbReference type="AlphaFoldDB" id="A0A916JH69"/>
<dbReference type="SMART" id="SM00342">
    <property type="entry name" value="HTH_ARAC"/>
    <property type="match status" value="1"/>
</dbReference>
<protein>
    <recommendedName>
        <fullName evidence="4">HTH araC/xylS-type domain-containing protein</fullName>
    </recommendedName>
</protein>
<dbReference type="GO" id="GO:0043565">
    <property type="term" value="F:sequence-specific DNA binding"/>
    <property type="evidence" value="ECO:0007669"/>
    <property type="project" value="InterPro"/>
</dbReference>
<evidence type="ECO:0000256" key="3">
    <source>
        <dbReference type="ARBA" id="ARBA00023163"/>
    </source>
</evidence>
<evidence type="ECO:0000313" key="6">
    <source>
        <dbReference type="Proteomes" id="UP000680038"/>
    </source>
</evidence>
<evidence type="ECO:0000256" key="1">
    <source>
        <dbReference type="ARBA" id="ARBA00023015"/>
    </source>
</evidence>
<dbReference type="EMBL" id="CAJRAF010000002">
    <property type="protein sequence ID" value="CAG5012994.1"/>
    <property type="molecule type" value="Genomic_DNA"/>
</dbReference>
<evidence type="ECO:0000313" key="5">
    <source>
        <dbReference type="EMBL" id="CAG5012994.1"/>
    </source>
</evidence>
<feature type="domain" description="HTH araC/xylS-type" evidence="4">
    <location>
        <begin position="202"/>
        <end position="302"/>
    </location>
</feature>
<dbReference type="Pfam" id="PF12833">
    <property type="entry name" value="HTH_18"/>
    <property type="match status" value="1"/>
</dbReference>
<dbReference type="Proteomes" id="UP000680038">
    <property type="component" value="Unassembled WGS sequence"/>
</dbReference>
<dbReference type="Gene3D" id="1.10.10.60">
    <property type="entry name" value="Homeodomain-like"/>
    <property type="match status" value="2"/>
</dbReference>
<name>A0A916JH69_9BACT</name>
<evidence type="ECO:0000259" key="4">
    <source>
        <dbReference type="PROSITE" id="PS01124"/>
    </source>
</evidence>
<evidence type="ECO:0000256" key="2">
    <source>
        <dbReference type="ARBA" id="ARBA00023125"/>
    </source>
</evidence>
<dbReference type="InterPro" id="IPR009057">
    <property type="entry name" value="Homeodomain-like_sf"/>
</dbReference>
<dbReference type="PANTHER" id="PTHR43280:SF2">
    <property type="entry name" value="HTH-TYPE TRANSCRIPTIONAL REGULATOR EXSA"/>
    <property type="match status" value="1"/>
</dbReference>